<evidence type="ECO:0000313" key="1">
    <source>
        <dbReference type="EMBL" id="KKL80240.1"/>
    </source>
</evidence>
<name>A0A0F9HEX0_9ZZZZ</name>
<dbReference type="EMBL" id="LAZR01022915">
    <property type="protein sequence ID" value="KKL80240.1"/>
    <property type="molecule type" value="Genomic_DNA"/>
</dbReference>
<proteinExistence type="predicted"/>
<protein>
    <submittedName>
        <fullName evidence="1">Uncharacterized protein</fullName>
    </submittedName>
</protein>
<reference evidence="1" key="1">
    <citation type="journal article" date="2015" name="Nature">
        <title>Complex archaea that bridge the gap between prokaryotes and eukaryotes.</title>
        <authorList>
            <person name="Spang A."/>
            <person name="Saw J.H."/>
            <person name="Jorgensen S.L."/>
            <person name="Zaremba-Niedzwiedzka K."/>
            <person name="Martijn J."/>
            <person name="Lind A.E."/>
            <person name="van Eijk R."/>
            <person name="Schleper C."/>
            <person name="Guy L."/>
            <person name="Ettema T.J."/>
        </authorList>
    </citation>
    <scope>NUCLEOTIDE SEQUENCE</scope>
</reference>
<dbReference type="AlphaFoldDB" id="A0A0F9HEX0"/>
<accession>A0A0F9HEX0</accession>
<organism evidence="1">
    <name type="scientific">marine sediment metagenome</name>
    <dbReference type="NCBI Taxonomy" id="412755"/>
    <lineage>
        <taxon>unclassified sequences</taxon>
        <taxon>metagenomes</taxon>
        <taxon>ecological metagenomes</taxon>
    </lineage>
</organism>
<dbReference type="Gene3D" id="1.20.1250.30">
    <property type="match status" value="1"/>
</dbReference>
<dbReference type="SUPFAM" id="SSF109604">
    <property type="entry name" value="HD-domain/PDEase-like"/>
    <property type="match status" value="1"/>
</dbReference>
<comment type="caution">
    <text evidence="1">The sequence shown here is derived from an EMBL/GenBank/DDBJ whole genome shotgun (WGS) entry which is preliminary data.</text>
</comment>
<gene>
    <name evidence="1" type="ORF">LCGC14_2006750</name>
</gene>
<sequence length="176" mass="19713">MRGTEKELYRGPRRWFAVSFAGSISLDEYLLLDDHSLTEFAKACTKSSDRVLAGLAYGLLHRQLFKATDVTGSVSSGVAQFSEKAKEIIVKAGFEEEFAFAHDAPSDTPYKLYNPNAEKPATQIYVESQSGKHQELSECSDSIKPLAKKYTLVRYYYPKSVQQSIQTEAEPLLSKE</sequence>